<feature type="region of interest" description="Disordered" evidence="1">
    <location>
        <begin position="267"/>
        <end position="288"/>
    </location>
</feature>
<sequence>MKKKLPSWSPAEDLKLIKGLKDGYSFAALTSILGYNERIIQLRCIELDLYLLIRENLSEPNEITLKPNSSIRVPPAEPASGITLKTLLDNGWVAHCINGENVLYSPEWWRTRNTSLLVPEDEDTDQLHKKTSSHLITGKPWTPDDTRVLLKAIQHGISKTALAELTLRSHQSTLQQLIELGMITVGAEDDSSSTVIWLNKKISSAKLSKKRFLDVLPLIEFGWHIDGFDLTAPDWWSKHIVLNEIIYETVPDKTISNYPARTDIDCDSEKPQQIKERSVPERNQREPQKPAKWVCGNYKFLITLLSEHRSIEVIAKKMNRTDGAIRSRLQHIGITRYEKPTKPGEKGSVIKATSISTDIFRNQPFFVKRLLIDAGWSEKNNELHCPVWWSNYPHNV</sequence>
<keyword evidence="2" id="KW-0614">Plasmid</keyword>
<evidence type="ECO:0000313" key="5">
    <source>
        <dbReference type="Proteomes" id="UP000515488"/>
    </source>
</evidence>
<evidence type="ECO:0000313" key="4">
    <source>
        <dbReference type="Proteomes" id="UP000290875"/>
    </source>
</evidence>
<dbReference type="EMBL" id="AP022127">
    <property type="protein sequence ID" value="BBS34861.1"/>
    <property type="molecule type" value="Genomic_DNA"/>
</dbReference>
<accession>A0A4Q2E1H1</accession>
<organism evidence="3 4">
    <name type="scientific">Enterobacter cloacae</name>
    <dbReference type="NCBI Taxonomy" id="550"/>
    <lineage>
        <taxon>Bacteria</taxon>
        <taxon>Pseudomonadati</taxon>
        <taxon>Pseudomonadota</taxon>
        <taxon>Gammaproteobacteria</taxon>
        <taxon>Enterobacterales</taxon>
        <taxon>Enterobacteriaceae</taxon>
        <taxon>Enterobacter</taxon>
        <taxon>Enterobacter cloacae complex</taxon>
    </lineage>
</organism>
<gene>
    <name evidence="3" type="ORF">DM877_25545</name>
    <name evidence="2" type="ORF">WP5S18C02_P11420</name>
</gene>
<reference evidence="2 5" key="2">
    <citation type="submission" date="2019-12" db="EMBL/GenBank/DDBJ databases">
        <title>complete genome sequences of Enterobacter cloacae str. WP5-S18-CRE-02 isolated from wastewater treatment plant effluent.</title>
        <authorList>
            <person name="Sekizuka T."/>
            <person name="Itokawa K."/>
            <person name="Yatsu K."/>
            <person name="Inamine Y."/>
            <person name="Kuroda M."/>
        </authorList>
    </citation>
    <scope>NUCLEOTIDE SEQUENCE [LARGE SCALE GENOMIC DNA]</scope>
    <source>
        <strain evidence="2 5">WP5-S18-CRE-02</strain>
        <plasmid evidence="2 5">pWP5-S18-CRE-02_1</plasmid>
    </source>
</reference>
<reference evidence="3 4" key="1">
    <citation type="submission" date="2018-06" db="EMBL/GenBank/DDBJ databases">
        <title>Carbapenemase-producing Enterobacteriaceae present in wastewater treatment plant effluent and nearby surface waters in the US.</title>
        <authorList>
            <person name="Mathys D.A."/>
            <person name="Mollenkopf D.F."/>
            <person name="Feicht S.M."/>
            <person name="Adams R.J."/>
            <person name="Albers A.L."/>
            <person name="Grooters S.V."/>
            <person name="Stuever D.M."/>
            <person name="Daniels J.B."/>
            <person name="Wittum T.E."/>
        </authorList>
    </citation>
    <scope>NUCLEOTIDE SEQUENCE [LARGE SCALE GENOMIC DNA]</scope>
    <source>
        <strain evidence="3 4">GEO_4_Eff_A</strain>
    </source>
</reference>
<dbReference type="Proteomes" id="UP000515488">
    <property type="component" value="Plasmid pWP5-S18-CRE-02_1"/>
</dbReference>
<dbReference type="RefSeq" id="WP_009652915.1">
    <property type="nucleotide sequence ID" value="NZ_AP022127.1"/>
</dbReference>
<dbReference type="Proteomes" id="UP000290875">
    <property type="component" value="Unassembled WGS sequence"/>
</dbReference>
<evidence type="ECO:0000313" key="2">
    <source>
        <dbReference type="EMBL" id="BBS34861.1"/>
    </source>
</evidence>
<evidence type="ECO:0000313" key="3">
    <source>
        <dbReference type="EMBL" id="RXW26221.1"/>
    </source>
</evidence>
<evidence type="ECO:0000256" key="1">
    <source>
        <dbReference type="SAM" id="MobiDB-lite"/>
    </source>
</evidence>
<geneLocation type="plasmid" evidence="2 5">
    <name>pWP5-S18-CRE-02_1</name>
</geneLocation>
<dbReference type="AlphaFoldDB" id="A0A4Q2E1H1"/>
<dbReference type="EMBL" id="QJSL01000042">
    <property type="protein sequence ID" value="RXW26221.1"/>
    <property type="molecule type" value="Genomic_DNA"/>
</dbReference>
<name>A0A4Q2E1H1_ENTCL</name>
<protein>
    <submittedName>
        <fullName evidence="3">Uncharacterized protein</fullName>
    </submittedName>
</protein>
<proteinExistence type="predicted"/>